<proteinExistence type="predicted"/>
<organism evidence="1 2">
    <name type="scientific">Nephila pilipes</name>
    <name type="common">Giant wood spider</name>
    <name type="synonym">Nephila maculata</name>
    <dbReference type="NCBI Taxonomy" id="299642"/>
    <lineage>
        <taxon>Eukaryota</taxon>
        <taxon>Metazoa</taxon>
        <taxon>Ecdysozoa</taxon>
        <taxon>Arthropoda</taxon>
        <taxon>Chelicerata</taxon>
        <taxon>Arachnida</taxon>
        <taxon>Araneae</taxon>
        <taxon>Araneomorphae</taxon>
        <taxon>Entelegynae</taxon>
        <taxon>Araneoidea</taxon>
        <taxon>Nephilidae</taxon>
        <taxon>Nephila</taxon>
    </lineage>
</organism>
<dbReference type="Proteomes" id="UP000887013">
    <property type="component" value="Unassembled WGS sequence"/>
</dbReference>
<keyword evidence="2" id="KW-1185">Reference proteome</keyword>
<gene>
    <name evidence="1" type="ORF">NPIL_529071</name>
</gene>
<name>A0A8X6PTL1_NEPPI</name>
<evidence type="ECO:0000313" key="1">
    <source>
        <dbReference type="EMBL" id="GFT88641.1"/>
    </source>
</evidence>
<protein>
    <submittedName>
        <fullName evidence="1">Uncharacterized protein</fullName>
    </submittedName>
</protein>
<sequence length="65" mass="7663">MGCFFGKANRNAAENVYVESGETQWRTELSVYCTDCSKLKIIYNYFNYKQFIKEQEMNVSSKAWV</sequence>
<comment type="caution">
    <text evidence="1">The sequence shown here is derived from an EMBL/GenBank/DDBJ whole genome shotgun (WGS) entry which is preliminary data.</text>
</comment>
<dbReference type="EMBL" id="BMAW01024625">
    <property type="protein sequence ID" value="GFT88641.1"/>
    <property type="molecule type" value="Genomic_DNA"/>
</dbReference>
<reference evidence="1" key="1">
    <citation type="submission" date="2020-08" db="EMBL/GenBank/DDBJ databases">
        <title>Multicomponent nature underlies the extraordinary mechanical properties of spider dragline silk.</title>
        <authorList>
            <person name="Kono N."/>
            <person name="Nakamura H."/>
            <person name="Mori M."/>
            <person name="Yoshida Y."/>
            <person name="Ohtoshi R."/>
            <person name="Malay A.D."/>
            <person name="Moran D.A.P."/>
            <person name="Tomita M."/>
            <person name="Numata K."/>
            <person name="Arakawa K."/>
        </authorList>
    </citation>
    <scope>NUCLEOTIDE SEQUENCE</scope>
</reference>
<evidence type="ECO:0000313" key="2">
    <source>
        <dbReference type="Proteomes" id="UP000887013"/>
    </source>
</evidence>
<dbReference type="AlphaFoldDB" id="A0A8X6PTL1"/>
<accession>A0A8X6PTL1</accession>
<feature type="non-terminal residue" evidence="1">
    <location>
        <position position="65"/>
    </location>
</feature>